<comment type="catalytic activity">
    <reaction evidence="10">
        <text>di-trans,octa-cis-undecaprenyl diphospho-N-acetyl-alpha-D-muramoyl-L-alanyl-D-glutamyl-meso-2,6-diaminopimeloyl-D-alanyl-D-alanine + UDP-N-acetyl-alpha-D-glucosamine = di-trans,octa-cis-undecaprenyl diphospho-[N-acetyl-alpha-D-glucosaminyl-(1-&gt;4)]-N-acetyl-alpha-D-muramoyl-L-alanyl-D-glutamyl-meso-2,6-diaminopimeloyl-D-alanyl-D-alanine + UDP + H(+)</text>
        <dbReference type="Rhea" id="RHEA:31227"/>
        <dbReference type="ChEBI" id="CHEBI:15378"/>
        <dbReference type="ChEBI" id="CHEBI:57705"/>
        <dbReference type="ChEBI" id="CHEBI:58223"/>
        <dbReference type="ChEBI" id="CHEBI:61387"/>
        <dbReference type="ChEBI" id="CHEBI:61388"/>
        <dbReference type="EC" id="2.4.1.227"/>
    </reaction>
</comment>
<reference evidence="14" key="1">
    <citation type="journal article" date="2019" name="Int. J. Syst. Evol. Microbiol.">
        <title>The Global Catalogue of Microorganisms (GCM) 10K type strain sequencing project: providing services to taxonomists for standard genome sequencing and annotation.</title>
        <authorList>
            <consortium name="The Broad Institute Genomics Platform"/>
            <consortium name="The Broad Institute Genome Sequencing Center for Infectious Disease"/>
            <person name="Wu L."/>
            <person name="Ma J."/>
        </authorList>
    </citation>
    <scope>NUCLEOTIDE SEQUENCE [LARGE SCALE GENOMIC DNA]</scope>
    <source>
        <strain evidence="14">JCM 18657</strain>
    </source>
</reference>
<keyword evidence="9 10" id="KW-0961">Cell wall biogenesis/degradation</keyword>
<sequence>MRSIVFTGGGSAGHVTPNLALIDRLRAEGWSVAYIGSAGGIERQLIEPEGIPYYAVSTGKLRRYFDLNNFKDPFRVLKGVADAHRILRQLKPDILFSKGGFVSVPVVIAARSLGIPVLSHESDLTPGLANKLSTPFAKRVCVTFPETAKHLGRKAVHTGLPIRETLFRGDAAEGRRRCGFHGGKPVLMLMGGSLGSKKLNDALREGLDELTAAYQIVHLCGKGHLDPALEGRSGYRQFEYAGAELPDLLAMADLVVSRAGATSICEFLALRKPMLLVPLGLSASRGDQILNARSFEASGYARVLPEEELTPARLREELAALAAEADAMRRRMAASPTADGLERILSLIREYARR</sequence>
<keyword evidence="3 10" id="KW-0328">Glycosyltransferase</keyword>
<evidence type="ECO:0000313" key="14">
    <source>
        <dbReference type="Proteomes" id="UP001596528"/>
    </source>
</evidence>
<dbReference type="NCBIfam" id="TIGR01133">
    <property type="entry name" value="murG"/>
    <property type="match status" value="1"/>
</dbReference>
<proteinExistence type="inferred from homology"/>
<evidence type="ECO:0000256" key="2">
    <source>
        <dbReference type="ARBA" id="ARBA00022618"/>
    </source>
</evidence>
<comment type="caution">
    <text evidence="13">The sequence shown here is derived from an EMBL/GenBank/DDBJ whole genome shotgun (WGS) entry which is preliminary data.</text>
</comment>
<dbReference type="SUPFAM" id="SSF53756">
    <property type="entry name" value="UDP-Glycosyltransferase/glycogen phosphorylase"/>
    <property type="match status" value="1"/>
</dbReference>
<dbReference type="Gene3D" id="3.40.50.2000">
    <property type="entry name" value="Glycogen Phosphorylase B"/>
    <property type="match status" value="2"/>
</dbReference>
<feature type="domain" description="Glycosyl transferase family 28 C-terminal" evidence="12">
    <location>
        <begin position="187"/>
        <end position="341"/>
    </location>
</feature>
<evidence type="ECO:0000256" key="8">
    <source>
        <dbReference type="ARBA" id="ARBA00023306"/>
    </source>
</evidence>
<dbReference type="CDD" id="cd03785">
    <property type="entry name" value="GT28_MurG"/>
    <property type="match status" value="1"/>
</dbReference>
<comment type="similarity">
    <text evidence="10">Belongs to the glycosyltransferase 28 family. MurG subfamily.</text>
</comment>
<evidence type="ECO:0000256" key="4">
    <source>
        <dbReference type="ARBA" id="ARBA00022679"/>
    </source>
</evidence>
<dbReference type="Pfam" id="PF04101">
    <property type="entry name" value="Glyco_tran_28_C"/>
    <property type="match status" value="1"/>
</dbReference>
<dbReference type="PANTHER" id="PTHR21015:SF27">
    <property type="entry name" value="UDP-N-ACETYLGLUCOSAMINE--N-ACETYLMURAMYL-(PENTAPEPTIDE) PYROPHOSPHORYL-UNDECAPRENOL N-ACETYLGLUCOSAMINE TRANSFERASE"/>
    <property type="match status" value="1"/>
</dbReference>
<dbReference type="Pfam" id="PF03033">
    <property type="entry name" value="Glyco_transf_28"/>
    <property type="match status" value="1"/>
</dbReference>
<keyword evidence="4 10" id="KW-0808">Transferase</keyword>
<dbReference type="HAMAP" id="MF_00033">
    <property type="entry name" value="MurG"/>
    <property type="match status" value="1"/>
</dbReference>
<dbReference type="InterPro" id="IPR006009">
    <property type="entry name" value="GlcNAc_MurG"/>
</dbReference>
<feature type="binding site" evidence="10">
    <location>
        <begin position="11"/>
        <end position="13"/>
    </location>
    <ligand>
        <name>UDP-N-acetyl-alpha-D-glucosamine</name>
        <dbReference type="ChEBI" id="CHEBI:57705"/>
    </ligand>
</feature>
<gene>
    <name evidence="10" type="primary">murG</name>
    <name evidence="13" type="ORF">ACFQWB_01775</name>
</gene>
<feature type="domain" description="Glycosyltransferase family 28 N-terminal" evidence="11">
    <location>
        <begin position="4"/>
        <end position="141"/>
    </location>
</feature>
<evidence type="ECO:0000259" key="11">
    <source>
        <dbReference type="Pfam" id="PF03033"/>
    </source>
</evidence>
<dbReference type="NCBIfam" id="NF009102">
    <property type="entry name" value="PRK12446.1"/>
    <property type="match status" value="1"/>
</dbReference>
<keyword evidence="6 10" id="KW-0573">Peptidoglycan synthesis</keyword>
<keyword evidence="14" id="KW-1185">Reference proteome</keyword>
<evidence type="ECO:0000313" key="13">
    <source>
        <dbReference type="EMBL" id="MFC7748675.1"/>
    </source>
</evidence>
<keyword evidence="8 10" id="KW-0131">Cell cycle</keyword>
<dbReference type="EC" id="2.4.1.227" evidence="10"/>
<keyword evidence="7 10" id="KW-0472">Membrane</keyword>
<feature type="binding site" evidence="10">
    <location>
        <position position="163"/>
    </location>
    <ligand>
        <name>UDP-N-acetyl-alpha-D-glucosamine</name>
        <dbReference type="ChEBI" id="CHEBI:57705"/>
    </ligand>
</feature>
<organism evidence="13 14">
    <name type="scientific">Paenibacillus thermoaerophilus</name>
    <dbReference type="NCBI Taxonomy" id="1215385"/>
    <lineage>
        <taxon>Bacteria</taxon>
        <taxon>Bacillati</taxon>
        <taxon>Bacillota</taxon>
        <taxon>Bacilli</taxon>
        <taxon>Bacillales</taxon>
        <taxon>Paenibacillaceae</taxon>
        <taxon>Paenibacillus</taxon>
    </lineage>
</organism>
<feature type="binding site" evidence="10">
    <location>
        <position position="288"/>
    </location>
    <ligand>
        <name>UDP-N-acetyl-alpha-D-glucosamine</name>
        <dbReference type="ChEBI" id="CHEBI:57705"/>
    </ligand>
</feature>
<keyword evidence="5 10" id="KW-0133">Cell shape</keyword>
<dbReference type="Proteomes" id="UP001596528">
    <property type="component" value="Unassembled WGS sequence"/>
</dbReference>
<evidence type="ECO:0000256" key="3">
    <source>
        <dbReference type="ARBA" id="ARBA00022676"/>
    </source>
</evidence>
<dbReference type="PANTHER" id="PTHR21015">
    <property type="entry name" value="UDP-N-ACETYLGLUCOSAMINE--N-ACETYLMURAMYL-(PENTAPEPTIDE) PYROPHOSPHORYL-UNDECAPRENOL N-ACETYLGLUCOSAMINE TRANSFERASE 1"/>
    <property type="match status" value="1"/>
</dbReference>
<accession>A0ABW2V129</accession>
<dbReference type="RefSeq" id="WP_138787718.1">
    <property type="nucleotide sequence ID" value="NZ_JBHTGQ010000002.1"/>
</dbReference>
<evidence type="ECO:0000256" key="7">
    <source>
        <dbReference type="ARBA" id="ARBA00023136"/>
    </source>
</evidence>
<name>A0ABW2V129_9BACL</name>
<evidence type="ECO:0000256" key="9">
    <source>
        <dbReference type="ARBA" id="ARBA00023316"/>
    </source>
</evidence>
<comment type="function">
    <text evidence="10">Cell wall formation. Catalyzes the transfer of a GlcNAc subunit on undecaprenyl-pyrophosphoryl-MurNAc-pentapeptide (lipid intermediate I) to form undecaprenyl-pyrophosphoryl-MurNAc-(pentapeptide)GlcNAc (lipid intermediate II).</text>
</comment>
<evidence type="ECO:0000259" key="12">
    <source>
        <dbReference type="Pfam" id="PF04101"/>
    </source>
</evidence>
<evidence type="ECO:0000256" key="1">
    <source>
        <dbReference type="ARBA" id="ARBA00022475"/>
    </source>
</evidence>
<feature type="binding site" evidence="10">
    <location>
        <position position="193"/>
    </location>
    <ligand>
        <name>UDP-N-acetyl-alpha-D-glucosamine</name>
        <dbReference type="ChEBI" id="CHEBI:57705"/>
    </ligand>
</feature>
<evidence type="ECO:0000256" key="5">
    <source>
        <dbReference type="ARBA" id="ARBA00022960"/>
    </source>
</evidence>
<dbReference type="InterPro" id="IPR007235">
    <property type="entry name" value="Glyco_trans_28_C"/>
</dbReference>
<evidence type="ECO:0000256" key="10">
    <source>
        <dbReference type="HAMAP-Rule" id="MF_00033"/>
    </source>
</evidence>
<protein>
    <recommendedName>
        <fullName evidence="10">UDP-N-acetylglucosamine--N-acetylmuramyl-(pentapeptide) pyrophosphoryl-undecaprenol N-acetylglucosamine transferase</fullName>
        <ecNumber evidence="10">2.4.1.227</ecNumber>
    </recommendedName>
    <alternativeName>
        <fullName evidence="10">Undecaprenyl-PP-MurNAc-pentapeptide-UDPGlcNAc GlcNAc transferase</fullName>
    </alternativeName>
</protein>
<evidence type="ECO:0000256" key="6">
    <source>
        <dbReference type="ARBA" id="ARBA00022984"/>
    </source>
</evidence>
<keyword evidence="2 10" id="KW-0132">Cell division</keyword>
<comment type="caution">
    <text evidence="10">Lacks conserved residue(s) required for the propagation of feature annotation.</text>
</comment>
<dbReference type="EMBL" id="JBHTGQ010000002">
    <property type="protein sequence ID" value="MFC7748675.1"/>
    <property type="molecule type" value="Genomic_DNA"/>
</dbReference>
<comment type="pathway">
    <text evidence="10">Cell wall biogenesis; peptidoglycan biosynthesis.</text>
</comment>
<dbReference type="InterPro" id="IPR004276">
    <property type="entry name" value="GlycoTrans_28_N"/>
</dbReference>
<comment type="subcellular location">
    <subcellularLocation>
        <location evidence="10">Cell membrane</location>
        <topology evidence="10">Peripheral membrane protein</topology>
        <orientation evidence="10">Cytoplasmic side</orientation>
    </subcellularLocation>
</comment>
<keyword evidence="1 10" id="KW-1003">Cell membrane</keyword>